<comment type="similarity">
    <text evidence="5">Belongs to the UreE family.</text>
</comment>
<feature type="compositionally biased region" description="Basic and acidic residues" evidence="6">
    <location>
        <begin position="53"/>
        <end position="74"/>
    </location>
</feature>
<dbReference type="Gene3D" id="3.30.70.790">
    <property type="entry name" value="UreE, C-terminal domain"/>
    <property type="match status" value="1"/>
</dbReference>
<dbReference type="Pfam" id="PF05194">
    <property type="entry name" value="UreE_C"/>
    <property type="match status" value="1"/>
</dbReference>
<dbReference type="InterPro" id="IPR012406">
    <property type="entry name" value="UreE"/>
</dbReference>
<dbReference type="CDD" id="cd00571">
    <property type="entry name" value="UreE"/>
    <property type="match status" value="1"/>
</dbReference>
<evidence type="ECO:0000256" key="1">
    <source>
        <dbReference type="ARBA" id="ARBA00004496"/>
    </source>
</evidence>
<keyword evidence="2 5" id="KW-0963">Cytoplasm</keyword>
<proteinExistence type="inferred from homology"/>
<evidence type="ECO:0000259" key="8">
    <source>
        <dbReference type="Pfam" id="PF05194"/>
    </source>
</evidence>
<protein>
    <recommendedName>
        <fullName evidence="5">Urease accessory protein UreE</fullName>
    </recommendedName>
</protein>
<evidence type="ECO:0000256" key="3">
    <source>
        <dbReference type="ARBA" id="ARBA00022596"/>
    </source>
</evidence>
<accession>A0ABW0TL45</accession>
<dbReference type="SUPFAM" id="SSF69737">
    <property type="entry name" value="Urease metallochaperone UreE, C-terminal domain"/>
    <property type="match status" value="1"/>
</dbReference>
<gene>
    <name evidence="5" type="primary">ureE</name>
    <name evidence="9" type="ORF">ACFPRA_14260</name>
</gene>
<dbReference type="InterPro" id="IPR007864">
    <property type="entry name" value="UreE_C_dom"/>
</dbReference>
<dbReference type="Proteomes" id="UP001596109">
    <property type="component" value="Unassembled WGS sequence"/>
</dbReference>
<evidence type="ECO:0000256" key="2">
    <source>
        <dbReference type="ARBA" id="ARBA00022490"/>
    </source>
</evidence>
<dbReference type="SUPFAM" id="SSF69287">
    <property type="entry name" value="Urease metallochaperone UreE, N-terminal domain"/>
    <property type="match status" value="1"/>
</dbReference>
<dbReference type="InterPro" id="IPR004029">
    <property type="entry name" value="UreE_N"/>
</dbReference>
<dbReference type="HAMAP" id="MF_00822">
    <property type="entry name" value="UreE"/>
    <property type="match status" value="1"/>
</dbReference>
<keyword evidence="10" id="KW-1185">Reference proteome</keyword>
<comment type="function">
    <text evidence="5">Involved in urease metallocenter assembly. Binds nickel. Probably functions as a nickel donor during metallocenter assembly.</text>
</comment>
<dbReference type="RefSeq" id="WP_381435926.1">
    <property type="nucleotide sequence ID" value="NZ_JBHSNO010000007.1"/>
</dbReference>
<evidence type="ECO:0000259" key="7">
    <source>
        <dbReference type="Pfam" id="PF02814"/>
    </source>
</evidence>
<feature type="domain" description="Urease accessory protein UreE C-terminal" evidence="8">
    <location>
        <begin position="104"/>
        <end position="165"/>
    </location>
</feature>
<evidence type="ECO:0000256" key="5">
    <source>
        <dbReference type="HAMAP-Rule" id="MF_00822"/>
    </source>
</evidence>
<sequence>MLITKVIGNIGTEEEVAGKKTEWLELDWEELSKRILRRETDHGTDIALALEQSHEDQEHDHDHDDHDHDHGDQGHHHHERQTLQYGDLLYEDHERRIAVRTKMEPVIVIRPKNMTEMGKTAFELGNRHTPALIEENEVIVRADHTLNKLLDEVGVDYETTERRFKQPFRYRGHSH</sequence>
<evidence type="ECO:0000256" key="6">
    <source>
        <dbReference type="SAM" id="MobiDB-lite"/>
    </source>
</evidence>
<name>A0ABW0TL45_9BACL</name>
<dbReference type="InterPro" id="IPR036118">
    <property type="entry name" value="UreE_N_sf"/>
</dbReference>
<feature type="domain" description="UreE urease accessory N-terminal" evidence="7">
    <location>
        <begin position="13"/>
        <end position="52"/>
    </location>
</feature>
<dbReference type="PIRSF" id="PIRSF036402">
    <property type="entry name" value="Ureas_acces_UreE"/>
    <property type="match status" value="1"/>
</dbReference>
<comment type="caution">
    <text evidence="9">The sequence shown here is derived from an EMBL/GenBank/DDBJ whole genome shotgun (WGS) entry which is preliminary data.</text>
</comment>
<evidence type="ECO:0000256" key="4">
    <source>
        <dbReference type="ARBA" id="ARBA00023186"/>
    </source>
</evidence>
<dbReference type="Pfam" id="PF02814">
    <property type="entry name" value="UreE_N"/>
    <property type="match status" value="1"/>
</dbReference>
<comment type="subcellular location">
    <subcellularLocation>
        <location evidence="1 5">Cytoplasm</location>
    </subcellularLocation>
</comment>
<dbReference type="Gene3D" id="2.60.260.20">
    <property type="entry name" value="Urease metallochaperone UreE, N-terminal domain"/>
    <property type="match status" value="1"/>
</dbReference>
<evidence type="ECO:0000313" key="10">
    <source>
        <dbReference type="Proteomes" id="UP001596109"/>
    </source>
</evidence>
<dbReference type="EMBL" id="JBHSNO010000007">
    <property type="protein sequence ID" value="MFC5590067.1"/>
    <property type="molecule type" value="Genomic_DNA"/>
</dbReference>
<feature type="region of interest" description="Disordered" evidence="6">
    <location>
        <begin position="53"/>
        <end position="80"/>
    </location>
</feature>
<organism evidence="9 10">
    <name type="scientific">Sporosarcina soli</name>
    <dbReference type="NCBI Taxonomy" id="334736"/>
    <lineage>
        <taxon>Bacteria</taxon>
        <taxon>Bacillati</taxon>
        <taxon>Bacillota</taxon>
        <taxon>Bacilli</taxon>
        <taxon>Bacillales</taxon>
        <taxon>Caryophanaceae</taxon>
        <taxon>Sporosarcina</taxon>
    </lineage>
</organism>
<keyword evidence="4 5" id="KW-0143">Chaperone</keyword>
<keyword evidence="3 5" id="KW-0533">Nickel</keyword>
<evidence type="ECO:0000313" key="9">
    <source>
        <dbReference type="EMBL" id="MFC5590067.1"/>
    </source>
</evidence>
<reference evidence="10" key="1">
    <citation type="journal article" date="2019" name="Int. J. Syst. Evol. Microbiol.">
        <title>The Global Catalogue of Microorganisms (GCM) 10K type strain sequencing project: providing services to taxonomists for standard genome sequencing and annotation.</title>
        <authorList>
            <consortium name="The Broad Institute Genomics Platform"/>
            <consortium name="The Broad Institute Genome Sequencing Center for Infectious Disease"/>
            <person name="Wu L."/>
            <person name="Ma J."/>
        </authorList>
    </citation>
    <scope>NUCLEOTIDE SEQUENCE [LARGE SCALE GENOMIC DNA]</scope>
    <source>
        <strain evidence="10">CGMCC 4.1434</strain>
    </source>
</reference>